<gene>
    <name evidence="2" type="ORF">QYB95_11375</name>
</gene>
<feature type="transmembrane region" description="Helical" evidence="1">
    <location>
        <begin position="109"/>
        <end position="128"/>
    </location>
</feature>
<dbReference type="Proteomes" id="UP001172743">
    <property type="component" value="Unassembled WGS sequence"/>
</dbReference>
<proteinExistence type="predicted"/>
<feature type="transmembrane region" description="Helical" evidence="1">
    <location>
        <begin position="20"/>
        <end position="38"/>
    </location>
</feature>
<keyword evidence="2" id="KW-0378">Hydrolase</keyword>
<dbReference type="InterPro" id="IPR021683">
    <property type="entry name" value="DUF3267"/>
</dbReference>
<organism evidence="2 3">
    <name type="scientific">Ureibacillus aquaedulcis</name>
    <dbReference type="NCBI Taxonomy" id="3058421"/>
    <lineage>
        <taxon>Bacteria</taxon>
        <taxon>Bacillati</taxon>
        <taxon>Bacillota</taxon>
        <taxon>Bacilli</taxon>
        <taxon>Bacillales</taxon>
        <taxon>Caryophanaceae</taxon>
        <taxon>Ureibacillus</taxon>
    </lineage>
</organism>
<dbReference type="GO" id="GO:0008237">
    <property type="term" value="F:metallopeptidase activity"/>
    <property type="evidence" value="ECO:0007669"/>
    <property type="project" value="UniProtKB-KW"/>
</dbReference>
<reference evidence="2" key="1">
    <citation type="submission" date="2023-07" db="EMBL/GenBank/DDBJ databases">
        <title>Ureibacillus sp. isolated from freshwater well.</title>
        <authorList>
            <person name="Kirdat K."/>
            <person name="Bhatt A."/>
            <person name="Teware R."/>
            <person name="Bhavsar Y."/>
            <person name="Yadav A."/>
        </authorList>
    </citation>
    <scope>NUCLEOTIDE SEQUENCE</scope>
    <source>
        <strain evidence="2">BA0131</strain>
    </source>
</reference>
<keyword evidence="2" id="KW-0482">Metalloprotease</keyword>
<accession>A0ABT8GRV0</accession>
<sequence length="187" mass="20925">MSHNVEVIRIDEKKVMKQTIILTSLLSILFVGLNYFLHPELSFSILRFLLGVAIYIIVSLLLVIANELLNIIGYRYRCKVARESISLSIHLEKGLIYSKTTEKIKNGHYQSIFLTSFAITGIIPLAFGFAIGNYAILLASASFIAGGLANFIGINKLQKFPDDCLVQDIPEEFSVYVYLNNSEKQAS</sequence>
<comment type="caution">
    <text evidence="2">The sequence shown here is derived from an EMBL/GenBank/DDBJ whole genome shotgun (WGS) entry which is preliminary data.</text>
</comment>
<keyword evidence="1" id="KW-0812">Transmembrane</keyword>
<keyword evidence="2" id="KW-0645">Protease</keyword>
<keyword evidence="3" id="KW-1185">Reference proteome</keyword>
<name>A0ABT8GRV0_9BACL</name>
<evidence type="ECO:0000313" key="3">
    <source>
        <dbReference type="Proteomes" id="UP001172743"/>
    </source>
</evidence>
<keyword evidence="1" id="KW-0472">Membrane</keyword>
<dbReference type="RefSeq" id="WP_301138445.1">
    <property type="nucleotide sequence ID" value="NZ_JAUHTQ010000007.1"/>
</dbReference>
<evidence type="ECO:0000313" key="2">
    <source>
        <dbReference type="EMBL" id="MDN4494142.1"/>
    </source>
</evidence>
<feature type="transmembrane region" description="Helical" evidence="1">
    <location>
        <begin position="44"/>
        <end position="69"/>
    </location>
</feature>
<evidence type="ECO:0000256" key="1">
    <source>
        <dbReference type="SAM" id="Phobius"/>
    </source>
</evidence>
<keyword evidence="1" id="KW-1133">Transmembrane helix</keyword>
<feature type="transmembrane region" description="Helical" evidence="1">
    <location>
        <begin position="134"/>
        <end position="152"/>
    </location>
</feature>
<dbReference type="EMBL" id="JAUHTQ010000007">
    <property type="protein sequence ID" value="MDN4494142.1"/>
    <property type="molecule type" value="Genomic_DNA"/>
</dbReference>
<dbReference type="Pfam" id="PF11667">
    <property type="entry name" value="DUF3267"/>
    <property type="match status" value="1"/>
</dbReference>
<protein>
    <submittedName>
        <fullName evidence="2">Metalloprotease family protein</fullName>
    </submittedName>
</protein>